<evidence type="ECO:0000313" key="3">
    <source>
        <dbReference type="EMBL" id="EEH56501.1"/>
    </source>
</evidence>
<evidence type="ECO:0000256" key="1">
    <source>
        <dbReference type="ARBA" id="ARBA00009199"/>
    </source>
</evidence>
<dbReference type="InterPro" id="IPR036928">
    <property type="entry name" value="AS_sf"/>
</dbReference>
<keyword evidence="3" id="KW-0946">Virion</keyword>
<dbReference type="PROSITE" id="PS00571">
    <property type="entry name" value="AMIDASES"/>
    <property type="match status" value="1"/>
</dbReference>
<proteinExistence type="inferred from homology"/>
<dbReference type="EMBL" id="GG663740">
    <property type="protein sequence ID" value="EEH56501.1"/>
    <property type="molecule type" value="Genomic_DNA"/>
</dbReference>
<protein>
    <submittedName>
        <fullName evidence="3">Chloroplast envelope protein translocase family</fullName>
    </submittedName>
</protein>
<dbReference type="KEGG" id="mpp:MICPUCDRAFT_45582"/>
<keyword evidence="3" id="KW-0261">Viral envelope protein</keyword>
<dbReference type="GeneID" id="9684809"/>
<evidence type="ECO:0000313" key="4">
    <source>
        <dbReference type="Proteomes" id="UP000001876"/>
    </source>
</evidence>
<dbReference type="InterPro" id="IPR023631">
    <property type="entry name" value="Amidase_dom"/>
</dbReference>
<organism evidence="4">
    <name type="scientific">Micromonas pusilla (strain CCMP1545)</name>
    <name type="common">Picoplanktonic green alga</name>
    <dbReference type="NCBI Taxonomy" id="564608"/>
    <lineage>
        <taxon>Eukaryota</taxon>
        <taxon>Viridiplantae</taxon>
        <taxon>Chlorophyta</taxon>
        <taxon>Mamiellophyceae</taxon>
        <taxon>Mamiellales</taxon>
        <taxon>Mamiellaceae</taxon>
        <taxon>Micromonas</taxon>
    </lineage>
</organism>
<dbReference type="InterPro" id="IPR020556">
    <property type="entry name" value="Amidase_CS"/>
</dbReference>
<dbReference type="OMA" id="WGLRTTH"/>
<dbReference type="OrthoDB" id="245563at2759"/>
<dbReference type="PANTHER" id="PTHR46310">
    <property type="entry name" value="AMIDASE 1"/>
    <property type="match status" value="1"/>
</dbReference>
<comment type="similarity">
    <text evidence="1">Belongs to the amidase family.</text>
</comment>
<dbReference type="Gene3D" id="3.90.1300.10">
    <property type="entry name" value="Amidase signature (AS) domain"/>
    <property type="match status" value="1"/>
</dbReference>
<evidence type="ECO:0000259" key="2">
    <source>
        <dbReference type="Pfam" id="PF01425"/>
    </source>
</evidence>
<name>C1MTS4_MICPC</name>
<gene>
    <name evidence="3" type="primary">TOC64-1</name>
    <name evidence="3" type="ORF">MICPUCDRAFT_45582</name>
</gene>
<keyword evidence="4" id="KW-1185">Reference proteome</keyword>
<dbReference type="STRING" id="564608.C1MTS4"/>
<reference evidence="3 4" key="1">
    <citation type="journal article" date="2009" name="Science">
        <title>Green evolution and dynamic adaptations revealed by genomes of the marine picoeukaryotes Micromonas.</title>
        <authorList>
            <person name="Worden A.Z."/>
            <person name="Lee J.H."/>
            <person name="Mock T."/>
            <person name="Rouze P."/>
            <person name="Simmons M.P."/>
            <person name="Aerts A.L."/>
            <person name="Allen A.E."/>
            <person name="Cuvelier M.L."/>
            <person name="Derelle E."/>
            <person name="Everett M.V."/>
            <person name="Foulon E."/>
            <person name="Grimwood J."/>
            <person name="Gundlach H."/>
            <person name="Henrissat B."/>
            <person name="Napoli C."/>
            <person name="McDonald S.M."/>
            <person name="Parker M.S."/>
            <person name="Rombauts S."/>
            <person name="Salamov A."/>
            <person name="Von Dassow P."/>
            <person name="Badger J.H."/>
            <person name="Coutinho P.M."/>
            <person name="Demir E."/>
            <person name="Dubchak I."/>
            <person name="Gentemann C."/>
            <person name="Eikrem W."/>
            <person name="Gready J.E."/>
            <person name="John U."/>
            <person name="Lanier W."/>
            <person name="Lindquist E.A."/>
            <person name="Lucas S."/>
            <person name="Mayer K.F."/>
            <person name="Moreau H."/>
            <person name="Not F."/>
            <person name="Otillar R."/>
            <person name="Panaud O."/>
            <person name="Pangilinan J."/>
            <person name="Paulsen I."/>
            <person name="Piegu B."/>
            <person name="Poliakov A."/>
            <person name="Robbens S."/>
            <person name="Schmutz J."/>
            <person name="Toulza E."/>
            <person name="Wyss T."/>
            <person name="Zelensky A."/>
            <person name="Zhou K."/>
            <person name="Armbrust E.V."/>
            <person name="Bhattacharya D."/>
            <person name="Goodenough U.W."/>
            <person name="Van de Peer Y."/>
            <person name="Grigoriev I.V."/>
        </authorList>
    </citation>
    <scope>NUCLEOTIDE SEQUENCE [LARGE SCALE GENOMIC DNA]</scope>
    <source>
        <strain evidence="3 4">CCMP1545</strain>
    </source>
</reference>
<sequence length="432" mass="43843">MACVARASFAAFASSSSSSSIPKTGKGGSFVDHCHGVEIKGGGASATDEGAGGVLSGLTFAVKDNLDLAGHRTGCGNPDWLRTRGGTPAATHAPCVAAMLDAGATCVGKTQMDELAWSLQGENAHYGTPSNPADPSRVPGGSSSGSACAVAAAHVDVALGTDTAGSVRVPASYVGVYGFRPSHGRVPVDGCVALARSFDCVGWFARDAATLMACGAALLPPDRPSGTIHADGFKRLIVATDAFATCDAGTREALISAIERAAKAGGDLEPAWWDSFRTLQTREVWLEHGAWIEETDPSFGPGVAERFAAAEAGGGAATDAIAAANAARDAITRRLNAMLEGGGVIVLPSAPSPALKTGASAEATEAFRARQLRLTTAAGMAGLPQARRFGRRIVSIPAATADGAPVGLSFIAARGRDEELLALTVSLERALF</sequence>
<dbReference type="Pfam" id="PF01425">
    <property type="entry name" value="Amidase"/>
    <property type="match status" value="2"/>
</dbReference>
<dbReference type="Proteomes" id="UP000001876">
    <property type="component" value="Unassembled WGS sequence"/>
</dbReference>
<dbReference type="AlphaFoldDB" id="C1MTS4"/>
<accession>C1MTS4</accession>
<dbReference type="eggNOG" id="KOG1211">
    <property type="taxonomic scope" value="Eukaryota"/>
</dbReference>
<feature type="domain" description="Amidase" evidence="2">
    <location>
        <begin position="47"/>
        <end position="219"/>
    </location>
</feature>
<dbReference type="PANTHER" id="PTHR46310:SF7">
    <property type="entry name" value="AMIDASE 1"/>
    <property type="match status" value="1"/>
</dbReference>
<dbReference type="NCBIfam" id="NF006169">
    <property type="entry name" value="PRK08310.1"/>
    <property type="match status" value="1"/>
</dbReference>
<feature type="domain" description="Amidase" evidence="2">
    <location>
        <begin position="316"/>
        <end position="421"/>
    </location>
</feature>
<dbReference type="SUPFAM" id="SSF75304">
    <property type="entry name" value="Amidase signature (AS) enzymes"/>
    <property type="match status" value="1"/>
</dbReference>
<dbReference type="RefSeq" id="XP_003059369.1">
    <property type="nucleotide sequence ID" value="XM_003059323.1"/>
</dbReference>